<dbReference type="Pfam" id="PF19028">
    <property type="entry name" value="TSP1_spondin"/>
    <property type="match status" value="1"/>
</dbReference>
<accession>A0AAW0SWH5</accession>
<feature type="domain" description="Spondin" evidence="14">
    <location>
        <begin position="538"/>
        <end position="732"/>
    </location>
</feature>
<gene>
    <name evidence="15" type="ORF">O3P69_019402</name>
</gene>
<dbReference type="InterPro" id="IPR051418">
    <property type="entry name" value="Spondin/Thrombospondin_T1"/>
</dbReference>
<evidence type="ECO:0000256" key="5">
    <source>
        <dbReference type="ARBA" id="ARBA00022729"/>
    </source>
</evidence>
<dbReference type="PROSITE" id="PS00518">
    <property type="entry name" value="ZF_RING_1"/>
    <property type="match status" value="1"/>
</dbReference>
<evidence type="ECO:0000256" key="2">
    <source>
        <dbReference type="ARBA" id="ARBA00022525"/>
    </source>
</evidence>
<dbReference type="PROSITE" id="PS50092">
    <property type="entry name" value="TSP1"/>
    <property type="match status" value="1"/>
</dbReference>
<dbReference type="GO" id="GO:0007155">
    <property type="term" value="P:cell adhesion"/>
    <property type="evidence" value="ECO:0007669"/>
    <property type="project" value="UniProtKB-KW"/>
</dbReference>
<evidence type="ECO:0000256" key="12">
    <source>
        <dbReference type="SAM" id="MobiDB-lite"/>
    </source>
</evidence>
<evidence type="ECO:0008006" key="17">
    <source>
        <dbReference type="Google" id="ProtNLM"/>
    </source>
</evidence>
<dbReference type="InterPro" id="IPR044004">
    <property type="entry name" value="TSP1_spondin_dom"/>
</dbReference>
<keyword evidence="16" id="KW-1185">Reference proteome</keyword>
<evidence type="ECO:0000313" key="15">
    <source>
        <dbReference type="EMBL" id="KAK8379471.1"/>
    </source>
</evidence>
<evidence type="ECO:0000256" key="4">
    <source>
        <dbReference type="ARBA" id="ARBA00022723"/>
    </source>
</evidence>
<dbReference type="Gene3D" id="2.40.100.10">
    <property type="entry name" value="Cyclophilin-like"/>
    <property type="match status" value="1"/>
</dbReference>
<dbReference type="SUPFAM" id="SSF57850">
    <property type="entry name" value="RING/U-box"/>
    <property type="match status" value="1"/>
</dbReference>
<evidence type="ECO:0000256" key="10">
    <source>
        <dbReference type="ARBA" id="ARBA00023180"/>
    </source>
</evidence>
<evidence type="ECO:0000256" key="9">
    <source>
        <dbReference type="ARBA" id="ARBA00023157"/>
    </source>
</evidence>
<evidence type="ECO:0000256" key="7">
    <source>
        <dbReference type="ARBA" id="ARBA00022833"/>
    </source>
</evidence>
<dbReference type="Gene3D" id="3.30.40.10">
    <property type="entry name" value="Zinc/RING finger domain, C3HC4 (zinc finger)"/>
    <property type="match status" value="1"/>
</dbReference>
<keyword evidence="10" id="KW-0325">Glycoprotein</keyword>
<comment type="subcellular location">
    <subcellularLocation>
        <location evidence="1">Secreted</location>
        <location evidence="1">Extracellular space</location>
        <location evidence="1">Extracellular matrix</location>
    </subcellularLocation>
</comment>
<evidence type="ECO:0000259" key="13">
    <source>
        <dbReference type="PROSITE" id="PS50089"/>
    </source>
</evidence>
<dbReference type="InterPro" id="IPR027370">
    <property type="entry name" value="Znf-RING_euk"/>
</dbReference>
<dbReference type="Gene3D" id="2.20.100.10">
    <property type="entry name" value="Thrombospondin type-1 (TSP1) repeat"/>
    <property type="match status" value="1"/>
</dbReference>
<feature type="compositionally biased region" description="Basic and acidic residues" evidence="12">
    <location>
        <begin position="792"/>
        <end position="802"/>
    </location>
</feature>
<proteinExistence type="predicted"/>
<evidence type="ECO:0000313" key="16">
    <source>
        <dbReference type="Proteomes" id="UP001487740"/>
    </source>
</evidence>
<dbReference type="SUPFAM" id="SSF50891">
    <property type="entry name" value="Cyclophilin-like"/>
    <property type="match status" value="1"/>
</dbReference>
<dbReference type="PROSITE" id="PS51020">
    <property type="entry name" value="SPONDIN"/>
    <property type="match status" value="1"/>
</dbReference>
<dbReference type="AlphaFoldDB" id="A0AAW0SWH5"/>
<evidence type="ECO:0000256" key="6">
    <source>
        <dbReference type="ARBA" id="ARBA00022771"/>
    </source>
</evidence>
<comment type="caution">
    <text evidence="15">The sequence shown here is derived from an EMBL/GenBank/DDBJ whole genome shotgun (WGS) entry which is preliminary data.</text>
</comment>
<dbReference type="Pfam" id="PF06468">
    <property type="entry name" value="Spond_N"/>
    <property type="match status" value="1"/>
</dbReference>
<keyword evidence="3" id="KW-0272">Extracellular matrix</keyword>
<dbReference type="NCBIfam" id="NF038123">
    <property type="entry name" value="NF038123_dom"/>
    <property type="match status" value="1"/>
</dbReference>
<evidence type="ECO:0000256" key="8">
    <source>
        <dbReference type="ARBA" id="ARBA00022889"/>
    </source>
</evidence>
<keyword evidence="2" id="KW-0964">Secreted</keyword>
<evidence type="ECO:0000256" key="11">
    <source>
        <dbReference type="PROSITE-ProRule" id="PRU00175"/>
    </source>
</evidence>
<dbReference type="InterPro" id="IPR001841">
    <property type="entry name" value="Znf_RING"/>
</dbReference>
<protein>
    <recommendedName>
        <fullName evidence="17">Spondin-2</fullName>
    </recommendedName>
</protein>
<keyword evidence="8" id="KW-0130">Cell adhesion</keyword>
<dbReference type="PROSITE" id="PS50089">
    <property type="entry name" value="ZF_RING_2"/>
    <property type="match status" value="1"/>
</dbReference>
<dbReference type="InterPro" id="IPR038678">
    <property type="entry name" value="Spondin_N_sf"/>
</dbReference>
<dbReference type="InterPro" id="IPR000884">
    <property type="entry name" value="TSP1_rpt"/>
</dbReference>
<keyword evidence="9" id="KW-1015">Disulfide bond</keyword>
<dbReference type="Gene3D" id="3.30.160.60">
    <property type="entry name" value="Classic Zinc Finger"/>
    <property type="match status" value="1"/>
</dbReference>
<dbReference type="SMART" id="SM00184">
    <property type="entry name" value="RING"/>
    <property type="match status" value="1"/>
</dbReference>
<dbReference type="PANTHER" id="PTHR11311">
    <property type="entry name" value="SPONDIN"/>
    <property type="match status" value="1"/>
</dbReference>
<dbReference type="Proteomes" id="UP001487740">
    <property type="component" value="Unassembled WGS sequence"/>
</dbReference>
<dbReference type="GO" id="GO:0008270">
    <property type="term" value="F:zinc ion binding"/>
    <property type="evidence" value="ECO:0007669"/>
    <property type="project" value="UniProtKB-KW"/>
</dbReference>
<feature type="compositionally biased region" description="Basic residues" evidence="12">
    <location>
        <begin position="858"/>
        <end position="874"/>
    </location>
</feature>
<dbReference type="SUPFAM" id="SSF57845">
    <property type="entry name" value="B-box zinc-binding domain"/>
    <property type="match status" value="1"/>
</dbReference>
<name>A0AAW0SWH5_SCYPA</name>
<keyword evidence="7" id="KW-0862">Zinc</keyword>
<dbReference type="Gene3D" id="2.60.40.2130">
    <property type="entry name" value="F-spondin domain"/>
    <property type="match status" value="1"/>
</dbReference>
<dbReference type="PANTHER" id="PTHR11311:SF15">
    <property type="entry name" value="SPONDIN-2"/>
    <property type="match status" value="1"/>
</dbReference>
<dbReference type="InterPro" id="IPR013083">
    <property type="entry name" value="Znf_RING/FYVE/PHD"/>
</dbReference>
<keyword evidence="4" id="KW-0479">Metal-binding</keyword>
<organism evidence="15 16">
    <name type="scientific">Scylla paramamosain</name>
    <name type="common">Mud crab</name>
    <dbReference type="NCBI Taxonomy" id="85552"/>
    <lineage>
        <taxon>Eukaryota</taxon>
        <taxon>Metazoa</taxon>
        <taxon>Ecdysozoa</taxon>
        <taxon>Arthropoda</taxon>
        <taxon>Crustacea</taxon>
        <taxon>Multicrustacea</taxon>
        <taxon>Malacostraca</taxon>
        <taxon>Eumalacostraca</taxon>
        <taxon>Eucarida</taxon>
        <taxon>Decapoda</taxon>
        <taxon>Pleocyemata</taxon>
        <taxon>Brachyura</taxon>
        <taxon>Eubrachyura</taxon>
        <taxon>Portunoidea</taxon>
        <taxon>Portunidae</taxon>
        <taxon>Portuninae</taxon>
        <taxon>Scylla</taxon>
    </lineage>
</organism>
<sequence length="956" mass="104733">MGVVGVKAPTLKYRWAGLQAATVGGRGGGEPMEGRQGYPPAPAMGRTWGGGGSVGPLLPPQPPPPPPGSVGEIIPLGRTEAIGGVGGTGVGGYWSVGGRGRAGNPKSSVGEVPVWIPARDDVRAWDRPGYIESIPLPRPLVLFATHAHARKPLHAHSSARTHAHPHAQCPQQDPRMAEALPEEARVSEVQRGVEEAEEHAEAPYEEALTCSVCLKQYDSEFRRPLMLPACGHTFCRSCVKGLACEGVGVVCPCCRREYKDTDVDNFPINFSVEILASSTKNQQKMKPVSVNECQEHGVRYAFWCRFCEVPACGECLFDGHPRPSHAICRITDVVKEIKSRAEELEVGRLKRTAQDSKTLSSITKAFESAKGVRQRVQALRNCEEPHDSIRIGDRPVVVALSETGGLAKVKVEERGIHIYSLRSSSTAYTVAVKMSVLLGCLKKDHPLVFLDLRAGDRPLGRVYIELWGHMKRAQQFMALCLGTYGPSYRDTRFDGVSSRGEAGEYVRGGDYSGRQGLGGEALMDNLEWGGTWAKKMEAGQVCGVGGEEERKFGALFAICLRDNPDSFFRAPFGVYPEWRPPAQWSRVIGRSHNTSYKLFTMGQAATEGLKQFAETGESALIEGEGQERLGVLDQFTAPPVPKGVGDTSSQFFVDGNHSMVSLISRVVPSPDWFIGLDSFDLCHEGSWRESVVIEVDPMDAGTDNGFTFTSPNWPTIPSKPITRITAQNPNHPANSFFYPDRERHPPIAAIRLFKIKEYGLTKIFTSASATPEHFARNLGSRRRPRPHHSRKTGGEDETRVETEENGGGNGEENVGERENGILASSQIGGSSGIGAGQGEEGEGQSSGVKTLINTIVNKYKKKHWRNRRGRKSGQRRQGGGGRRRVGGRRRMRAPRDCRVTEWAEWSSCSKTCGIGEQVRTRAVQRQSRRGGRACPSLQETTWCGSYRDCDLPHFAW</sequence>
<dbReference type="SUPFAM" id="SSF82895">
    <property type="entry name" value="TSP-1 type 1 repeat"/>
    <property type="match status" value="1"/>
</dbReference>
<dbReference type="InterPro" id="IPR017907">
    <property type="entry name" value="Znf_RING_CS"/>
</dbReference>
<dbReference type="InterPro" id="IPR036383">
    <property type="entry name" value="TSP1_rpt_sf"/>
</dbReference>
<feature type="compositionally biased region" description="Basic residues" evidence="12">
    <location>
        <begin position="779"/>
        <end position="791"/>
    </location>
</feature>
<feature type="compositionally biased region" description="Basic residues" evidence="12">
    <location>
        <begin position="881"/>
        <end position="892"/>
    </location>
</feature>
<feature type="region of interest" description="Disordered" evidence="12">
    <location>
        <begin position="775"/>
        <end position="892"/>
    </location>
</feature>
<dbReference type="SMART" id="SM00209">
    <property type="entry name" value="TSP1"/>
    <property type="match status" value="1"/>
</dbReference>
<feature type="domain" description="RING-type" evidence="13">
    <location>
        <begin position="210"/>
        <end position="255"/>
    </location>
</feature>
<evidence type="ECO:0000259" key="14">
    <source>
        <dbReference type="PROSITE" id="PS51020"/>
    </source>
</evidence>
<dbReference type="Pfam" id="PF13445">
    <property type="entry name" value="zf-RING_UBOX"/>
    <property type="match status" value="1"/>
</dbReference>
<dbReference type="InterPro" id="IPR029000">
    <property type="entry name" value="Cyclophilin-like_dom_sf"/>
</dbReference>
<keyword evidence="6 11" id="KW-0863">Zinc-finger</keyword>
<feature type="compositionally biased region" description="Gly residues" evidence="12">
    <location>
        <begin position="829"/>
        <end position="838"/>
    </location>
</feature>
<reference evidence="15 16" key="1">
    <citation type="submission" date="2023-03" db="EMBL/GenBank/DDBJ databases">
        <title>High-quality genome of Scylla paramamosain provides insights in environmental adaptation.</title>
        <authorList>
            <person name="Zhang L."/>
        </authorList>
    </citation>
    <scope>NUCLEOTIDE SEQUENCE [LARGE SCALE GENOMIC DNA]</scope>
    <source>
        <strain evidence="15">LZ_2023a</strain>
        <tissue evidence="15">Muscle</tissue>
    </source>
</reference>
<evidence type="ECO:0000256" key="1">
    <source>
        <dbReference type="ARBA" id="ARBA00004498"/>
    </source>
</evidence>
<evidence type="ECO:0000256" key="3">
    <source>
        <dbReference type="ARBA" id="ARBA00022530"/>
    </source>
</evidence>
<keyword evidence="5" id="KW-0732">Signal</keyword>
<dbReference type="InterPro" id="IPR009465">
    <property type="entry name" value="Spondin_N"/>
</dbReference>
<dbReference type="EMBL" id="JARAKH010000043">
    <property type="protein sequence ID" value="KAK8379471.1"/>
    <property type="molecule type" value="Genomic_DNA"/>
</dbReference>